<reference evidence="1" key="1">
    <citation type="submission" date="2012-05" db="EMBL/GenBank/DDBJ databases">
        <authorList>
            <person name="Krishnakumar V."/>
            <person name="Cheung F."/>
            <person name="Xiao Y."/>
            <person name="Chan A."/>
            <person name="Moskal W.A."/>
            <person name="Town C.D."/>
        </authorList>
    </citation>
    <scope>NUCLEOTIDE SEQUENCE</scope>
</reference>
<dbReference type="AlphaFoldDB" id="I3SE22"/>
<sequence>MPFLLQNQKSPHPLPLEDHTNQHHTSFFSWGQITLHRLLEFAGICAWLHQAKKVFSSTYQDAIALQVSYKHVLSHQLKNLN</sequence>
<accession>I3SE22</accession>
<organism evidence="1">
    <name type="scientific">Lotus japonicus</name>
    <name type="common">Lotus corniculatus var. japonicus</name>
    <dbReference type="NCBI Taxonomy" id="34305"/>
    <lineage>
        <taxon>Eukaryota</taxon>
        <taxon>Viridiplantae</taxon>
        <taxon>Streptophyta</taxon>
        <taxon>Embryophyta</taxon>
        <taxon>Tracheophyta</taxon>
        <taxon>Spermatophyta</taxon>
        <taxon>Magnoliopsida</taxon>
        <taxon>eudicotyledons</taxon>
        <taxon>Gunneridae</taxon>
        <taxon>Pentapetalae</taxon>
        <taxon>rosids</taxon>
        <taxon>fabids</taxon>
        <taxon>Fabales</taxon>
        <taxon>Fabaceae</taxon>
        <taxon>Papilionoideae</taxon>
        <taxon>50 kb inversion clade</taxon>
        <taxon>NPAAA clade</taxon>
        <taxon>Hologalegina</taxon>
        <taxon>robinioid clade</taxon>
        <taxon>Loteae</taxon>
        <taxon>Lotus</taxon>
    </lineage>
</organism>
<proteinExistence type="evidence at transcript level"/>
<dbReference type="EMBL" id="BT138719">
    <property type="protein sequence ID" value="AFK38514.1"/>
    <property type="molecule type" value="mRNA"/>
</dbReference>
<name>I3SE22_LOTJA</name>
<evidence type="ECO:0000313" key="1">
    <source>
        <dbReference type="EMBL" id="AFK38514.1"/>
    </source>
</evidence>
<protein>
    <submittedName>
        <fullName evidence="1">Uncharacterized protein</fullName>
    </submittedName>
</protein>